<comment type="caution">
    <text evidence="1">The sequence shown here is derived from an EMBL/GenBank/DDBJ whole genome shotgun (WGS) entry which is preliminary data.</text>
</comment>
<dbReference type="Gene3D" id="2.60.40.10">
    <property type="entry name" value="Immunoglobulins"/>
    <property type="match status" value="1"/>
</dbReference>
<protein>
    <submittedName>
        <fullName evidence="1">Uncharacterized protein</fullName>
    </submittedName>
</protein>
<keyword evidence="2" id="KW-1185">Reference proteome</keyword>
<name>A0AAV8X0L2_9CUCU</name>
<reference evidence="1" key="1">
    <citation type="journal article" date="2023" name="Insect Mol. Biol.">
        <title>Genome sequencing provides insights into the evolution of gene families encoding plant cell wall-degrading enzymes in longhorned beetles.</title>
        <authorList>
            <person name="Shin N.R."/>
            <person name="Okamura Y."/>
            <person name="Kirsch R."/>
            <person name="Pauchet Y."/>
        </authorList>
    </citation>
    <scope>NUCLEOTIDE SEQUENCE</scope>
    <source>
        <strain evidence="1">RBIC_L_NR</strain>
    </source>
</reference>
<dbReference type="AlphaFoldDB" id="A0AAV8X0L2"/>
<dbReference type="SUPFAM" id="SSF48726">
    <property type="entry name" value="Immunoglobulin"/>
    <property type="match status" value="1"/>
</dbReference>
<proteinExistence type="predicted"/>
<gene>
    <name evidence="1" type="ORF">NQ314_014897</name>
</gene>
<dbReference type="EMBL" id="JANEYF010004127">
    <property type="protein sequence ID" value="KAJ8932116.1"/>
    <property type="molecule type" value="Genomic_DNA"/>
</dbReference>
<dbReference type="InterPro" id="IPR036179">
    <property type="entry name" value="Ig-like_dom_sf"/>
</dbReference>
<accession>A0AAV8X0L2</accession>
<evidence type="ECO:0000313" key="1">
    <source>
        <dbReference type="EMBL" id="KAJ8932116.1"/>
    </source>
</evidence>
<sequence length="88" mass="9774">MNSQYNLKIMGLMTIDSGLFQCFASNDAGNIQAAANLKVISNPGLYFFITKSKNWDVYEIENIFIIILIIGKVGVLTPGVNQYLCIHT</sequence>
<dbReference type="Proteomes" id="UP001162156">
    <property type="component" value="Unassembled WGS sequence"/>
</dbReference>
<evidence type="ECO:0000313" key="2">
    <source>
        <dbReference type="Proteomes" id="UP001162156"/>
    </source>
</evidence>
<dbReference type="InterPro" id="IPR013783">
    <property type="entry name" value="Ig-like_fold"/>
</dbReference>
<organism evidence="1 2">
    <name type="scientific">Rhamnusium bicolor</name>
    <dbReference type="NCBI Taxonomy" id="1586634"/>
    <lineage>
        <taxon>Eukaryota</taxon>
        <taxon>Metazoa</taxon>
        <taxon>Ecdysozoa</taxon>
        <taxon>Arthropoda</taxon>
        <taxon>Hexapoda</taxon>
        <taxon>Insecta</taxon>
        <taxon>Pterygota</taxon>
        <taxon>Neoptera</taxon>
        <taxon>Endopterygota</taxon>
        <taxon>Coleoptera</taxon>
        <taxon>Polyphaga</taxon>
        <taxon>Cucujiformia</taxon>
        <taxon>Chrysomeloidea</taxon>
        <taxon>Cerambycidae</taxon>
        <taxon>Lepturinae</taxon>
        <taxon>Rhagiini</taxon>
        <taxon>Rhamnusium</taxon>
    </lineage>
</organism>